<accession>A0A344U9F5</accession>
<dbReference type="OrthoDB" id="4244093at2"/>
<dbReference type="Proteomes" id="UP000252004">
    <property type="component" value="Chromosome"/>
</dbReference>
<dbReference type="EMBL" id="CP030862">
    <property type="protein sequence ID" value="AXE27526.1"/>
    <property type="molecule type" value="Genomic_DNA"/>
</dbReference>
<gene>
    <name evidence="1" type="ORF">C0216_15495</name>
</gene>
<protein>
    <submittedName>
        <fullName evidence="1">Uncharacterized protein</fullName>
    </submittedName>
</protein>
<dbReference type="KEGG" id="sgz:C0216_15495"/>
<reference evidence="1 2" key="1">
    <citation type="submission" date="2018-01" db="EMBL/GenBank/DDBJ databases">
        <title>Draft genome Sequence of streptomyces globosus LZH-48.</title>
        <authorList>
            <person name="Ran K."/>
            <person name="Li Z."/>
            <person name="Wei S."/>
            <person name="Dong R."/>
        </authorList>
    </citation>
    <scope>NUCLEOTIDE SEQUENCE [LARGE SCALE GENOMIC DNA]</scope>
    <source>
        <strain evidence="1 2">LZH-48</strain>
    </source>
</reference>
<keyword evidence="2" id="KW-1185">Reference proteome</keyword>
<organism evidence="1 2">
    <name type="scientific">Streptomyces globosus</name>
    <dbReference type="NCBI Taxonomy" id="68209"/>
    <lineage>
        <taxon>Bacteria</taxon>
        <taxon>Bacillati</taxon>
        <taxon>Actinomycetota</taxon>
        <taxon>Actinomycetes</taxon>
        <taxon>Kitasatosporales</taxon>
        <taxon>Streptomycetaceae</taxon>
        <taxon>Streptomyces</taxon>
    </lineage>
</organism>
<sequence>MMFRNHEEPDVIVVAVAPVGAKVEVDRAEEVFDAEAAPPRAGGRLHGCVLDATREPFPRWSALRDGIAIARRLREDA</sequence>
<evidence type="ECO:0000313" key="2">
    <source>
        <dbReference type="Proteomes" id="UP000252004"/>
    </source>
</evidence>
<evidence type="ECO:0000313" key="1">
    <source>
        <dbReference type="EMBL" id="AXE27526.1"/>
    </source>
</evidence>
<dbReference type="AlphaFoldDB" id="A0A344U9F5"/>
<name>A0A344U9F5_9ACTN</name>
<proteinExistence type="predicted"/>